<reference evidence="7 8" key="1">
    <citation type="journal article" date="2024" name="Microbiol. Immunol.">
        <title>Discovery of a novel spotted fever group Rickettsia, 'Candidatus Rickettsia kedanie,' in unfed larval chigger mites, Leptotrombidium scutellare.</title>
        <authorList>
            <person name="Ogawa M."/>
            <person name="Matsutani M."/>
            <person name="Katayama T."/>
            <person name="Takada N."/>
            <person name="Noda S."/>
            <person name="Takahashi M."/>
            <person name="Kageyama D."/>
            <person name="Hanaoka N."/>
            <person name="Ebihara H."/>
        </authorList>
    </citation>
    <scope>NUCLEOTIDE SEQUENCE [LARGE SCALE GENOMIC DNA]</scope>
    <source>
        <strain evidence="7 8">KNCP2-13</strain>
    </source>
</reference>
<keyword evidence="3" id="KW-0815">Transposition</keyword>
<keyword evidence="5" id="KW-0233">DNA recombination</keyword>
<proteinExistence type="inferred from homology"/>
<comment type="caution">
    <text evidence="7">The sequence shown here is derived from an EMBL/GenBank/DDBJ whole genome shotgun (WGS) entry which is preliminary data.</text>
</comment>
<evidence type="ECO:0000313" key="8">
    <source>
        <dbReference type="Proteomes" id="UP001628124"/>
    </source>
</evidence>
<name>A0ABP9U0U0_9RICK</name>
<comment type="similarity">
    <text evidence="2">Belongs to the transposase mutator family.</text>
</comment>
<dbReference type="InterPro" id="IPR001207">
    <property type="entry name" value="Transposase_mutator"/>
</dbReference>
<gene>
    <name evidence="7" type="ORF">KNCP2_13730</name>
</gene>
<dbReference type="Proteomes" id="UP001628124">
    <property type="component" value="Unassembled WGS sequence"/>
</dbReference>
<feature type="region of interest" description="Disordered" evidence="6">
    <location>
        <begin position="53"/>
        <end position="72"/>
    </location>
</feature>
<evidence type="ECO:0000256" key="3">
    <source>
        <dbReference type="ARBA" id="ARBA00022578"/>
    </source>
</evidence>
<evidence type="ECO:0000256" key="4">
    <source>
        <dbReference type="ARBA" id="ARBA00023125"/>
    </source>
</evidence>
<evidence type="ECO:0000256" key="6">
    <source>
        <dbReference type="SAM" id="MobiDB-lite"/>
    </source>
</evidence>
<keyword evidence="4" id="KW-0238">DNA-binding</keyword>
<evidence type="ECO:0000256" key="2">
    <source>
        <dbReference type="ARBA" id="ARBA00010961"/>
    </source>
</evidence>
<evidence type="ECO:0000256" key="1">
    <source>
        <dbReference type="ARBA" id="ARBA00002190"/>
    </source>
</evidence>
<comment type="function">
    <text evidence="1">Required for the transposition of the insertion element.</text>
</comment>
<keyword evidence="8" id="KW-1185">Reference proteome</keyword>
<evidence type="ECO:0000313" key="7">
    <source>
        <dbReference type="EMBL" id="GAA5253084.1"/>
    </source>
</evidence>
<evidence type="ECO:0000256" key="5">
    <source>
        <dbReference type="ARBA" id="ARBA00023172"/>
    </source>
</evidence>
<protein>
    <recommendedName>
        <fullName evidence="9">Transposase</fullName>
    </recommendedName>
</protein>
<accession>A0ABP9U0U0</accession>
<evidence type="ECO:0008006" key="9">
    <source>
        <dbReference type="Google" id="ProtNLM"/>
    </source>
</evidence>
<organism evidence="7 8">
    <name type="scientific">Candidatus Rickettsia kedanie</name>
    <dbReference type="NCBI Taxonomy" id="3115352"/>
    <lineage>
        <taxon>Bacteria</taxon>
        <taxon>Pseudomonadati</taxon>
        <taxon>Pseudomonadota</taxon>
        <taxon>Alphaproteobacteria</taxon>
        <taxon>Rickettsiales</taxon>
        <taxon>Rickettsiaceae</taxon>
        <taxon>Rickettsieae</taxon>
        <taxon>Rickettsia</taxon>
        <taxon>spotted fever group</taxon>
    </lineage>
</organism>
<dbReference type="RefSeq" id="WP_412708677.1">
    <property type="nucleotide sequence ID" value="NZ_BAABMM010000045.1"/>
</dbReference>
<dbReference type="EMBL" id="BAABMM010000045">
    <property type="protein sequence ID" value="GAA5253084.1"/>
    <property type="molecule type" value="Genomic_DNA"/>
</dbReference>
<sequence length="72" mass="8233">MKNQIKVTNPSIEKAVSEILSQSDPSAIFGKGGIFEEFKKRLVNKILEQEMESHIGYEKHSKTEKESNNRLL</sequence>
<dbReference type="Pfam" id="PF00872">
    <property type="entry name" value="Transposase_mut"/>
    <property type="match status" value="1"/>
</dbReference>